<name>A0A9P5SLF4_9FUNG</name>
<feature type="region of interest" description="Disordered" evidence="7">
    <location>
        <begin position="664"/>
        <end position="684"/>
    </location>
</feature>
<dbReference type="PANTHER" id="PTHR31645">
    <property type="entry name" value="OLIGOPEPTIDE TRANSPORTER YGL114W-RELATED"/>
    <property type="match status" value="1"/>
</dbReference>
<keyword evidence="6 8" id="KW-0472">Membrane</keyword>
<evidence type="ECO:0000256" key="1">
    <source>
        <dbReference type="ARBA" id="ARBA00004141"/>
    </source>
</evidence>
<evidence type="ECO:0000256" key="7">
    <source>
        <dbReference type="SAM" id="MobiDB-lite"/>
    </source>
</evidence>
<protein>
    <recommendedName>
        <fullName evidence="11">Oligopeptide transporter</fullName>
    </recommendedName>
</protein>
<keyword evidence="4 8" id="KW-0812">Transmembrane</keyword>
<feature type="transmembrane region" description="Helical" evidence="8">
    <location>
        <begin position="134"/>
        <end position="153"/>
    </location>
</feature>
<sequence length="684" mass="73882">MAEYADYPKEKTDTDRVDVEEDLEEEEFIHEEQQFTWRAALVGSLLGLVVAASNMYLGLKIGWSFGAALWGSIFGFLILKALSKVTGTVFGPKENAVCQAAATSAGGLSSGFVTAIPAMYRMDLMGGSTPQQDFVPLILWTICSAFFGMFFAIPLRAHFVVNQDLVFPTPRAAAETIKNLHRAGSTAAQDAKNAGRAMLASFCVSMLWGIMAYFVYFFDSIHFLWFIGKAVGSQALMKADQFWNWYFTWDFAFFGAGLMSPGNTVVCFNVGQLIAYGIAGPLMVQSGFLFNLSATGFNYYPTFAGTAVSFFLWPGIAMMIVTAFAEVGAQGPALYHGLKGGIMEIRNAIRKLAKKPALVNDSTFVGKDTTPEHELIPTAWWVSGLFVSGLMTVLVMYFNFKVPIYATIGAIVLAFFLAFVGLQASGETDINPTGAVAKVSQLVFSRIPNGDGLKGIQKTNLMCANLTASVCSQSVDMVSDLKTAYLLKASPKAMFWAQFVGSFFAIIIAVPLFMLYTKAYPCILNENAGKCPFGLTAVLAWSQVCKLLTGQGTIPQEALVLTGVLAVVALLNVIIRVKFVPDAWKPYWPNFNAIGLGFIAPGANIPIAMAVGWIAGRIWLRVSKQTHEKLMYSVSAGLIAGIGMASVVTAAMTIADVKGGISEWGARPPNPRPPPYTPLPTPSV</sequence>
<feature type="transmembrane region" description="Helical" evidence="8">
    <location>
        <begin position="558"/>
        <end position="575"/>
    </location>
</feature>
<evidence type="ECO:0000256" key="8">
    <source>
        <dbReference type="SAM" id="Phobius"/>
    </source>
</evidence>
<evidence type="ECO:0000256" key="5">
    <source>
        <dbReference type="ARBA" id="ARBA00022989"/>
    </source>
</evidence>
<comment type="subcellular location">
    <subcellularLocation>
        <location evidence="1">Membrane</location>
        <topology evidence="1">Multi-pass membrane protein</topology>
    </subcellularLocation>
</comment>
<evidence type="ECO:0000256" key="4">
    <source>
        <dbReference type="ARBA" id="ARBA00022692"/>
    </source>
</evidence>
<dbReference type="PANTHER" id="PTHR31645:SF3">
    <property type="entry name" value="OLIGOPEPTIDE TRANSPORTER"/>
    <property type="match status" value="1"/>
</dbReference>
<keyword evidence="3" id="KW-0813">Transport</keyword>
<evidence type="ECO:0000313" key="10">
    <source>
        <dbReference type="Proteomes" id="UP000696485"/>
    </source>
</evidence>
<feature type="transmembrane region" description="Helical" evidence="8">
    <location>
        <begin position="273"/>
        <end position="292"/>
    </location>
</feature>
<keyword evidence="10" id="KW-1185">Reference proteome</keyword>
<dbReference type="GO" id="GO:0035673">
    <property type="term" value="F:oligopeptide transmembrane transporter activity"/>
    <property type="evidence" value="ECO:0007669"/>
    <property type="project" value="InterPro"/>
</dbReference>
<gene>
    <name evidence="9" type="ORF">BG006_006571</name>
</gene>
<feature type="transmembrane region" description="Helical" evidence="8">
    <location>
        <begin position="495"/>
        <end position="516"/>
    </location>
</feature>
<feature type="transmembrane region" description="Helical" evidence="8">
    <location>
        <begin position="100"/>
        <end position="122"/>
    </location>
</feature>
<dbReference type="InterPro" id="IPR045035">
    <property type="entry name" value="YSL-like"/>
</dbReference>
<feature type="transmembrane region" description="Helical" evidence="8">
    <location>
        <begin position="197"/>
        <end position="218"/>
    </location>
</feature>
<keyword evidence="5 8" id="KW-1133">Transmembrane helix</keyword>
<dbReference type="Pfam" id="PF03169">
    <property type="entry name" value="OPT"/>
    <property type="match status" value="1"/>
</dbReference>
<feature type="transmembrane region" description="Helical" evidence="8">
    <location>
        <begin position="632"/>
        <end position="655"/>
    </location>
</feature>
<dbReference type="EMBL" id="JAAAUY010000395">
    <property type="protein sequence ID" value="KAF9330468.1"/>
    <property type="molecule type" value="Genomic_DNA"/>
</dbReference>
<dbReference type="AlphaFoldDB" id="A0A9P5SLF4"/>
<feature type="transmembrane region" description="Helical" evidence="8">
    <location>
        <begin position="595"/>
        <end position="620"/>
    </location>
</feature>
<dbReference type="GO" id="GO:0000329">
    <property type="term" value="C:fungal-type vacuole membrane"/>
    <property type="evidence" value="ECO:0007669"/>
    <property type="project" value="TreeGrafter"/>
</dbReference>
<organism evidence="9 10">
    <name type="scientific">Podila minutissima</name>
    <dbReference type="NCBI Taxonomy" id="64525"/>
    <lineage>
        <taxon>Eukaryota</taxon>
        <taxon>Fungi</taxon>
        <taxon>Fungi incertae sedis</taxon>
        <taxon>Mucoromycota</taxon>
        <taxon>Mortierellomycotina</taxon>
        <taxon>Mortierellomycetes</taxon>
        <taxon>Mortierellales</taxon>
        <taxon>Mortierellaceae</taxon>
        <taxon>Podila</taxon>
    </lineage>
</organism>
<feature type="transmembrane region" description="Helical" evidence="8">
    <location>
        <begin position="378"/>
        <end position="397"/>
    </location>
</feature>
<feature type="compositionally biased region" description="Pro residues" evidence="7">
    <location>
        <begin position="668"/>
        <end position="684"/>
    </location>
</feature>
<comment type="similarity">
    <text evidence="2">Belongs to the oligopeptide OPT transporter family.</text>
</comment>
<evidence type="ECO:0008006" key="11">
    <source>
        <dbReference type="Google" id="ProtNLM"/>
    </source>
</evidence>
<evidence type="ECO:0000256" key="3">
    <source>
        <dbReference type="ARBA" id="ARBA00022448"/>
    </source>
</evidence>
<feature type="transmembrane region" description="Helical" evidence="8">
    <location>
        <begin position="61"/>
        <end position="79"/>
    </location>
</feature>
<feature type="transmembrane region" description="Helical" evidence="8">
    <location>
        <begin position="404"/>
        <end position="424"/>
    </location>
</feature>
<comment type="caution">
    <text evidence="9">The sequence shown here is derived from an EMBL/GenBank/DDBJ whole genome shotgun (WGS) entry which is preliminary data.</text>
</comment>
<evidence type="ECO:0000256" key="2">
    <source>
        <dbReference type="ARBA" id="ARBA00008807"/>
    </source>
</evidence>
<accession>A0A9P5SLF4</accession>
<evidence type="ECO:0000256" key="6">
    <source>
        <dbReference type="ARBA" id="ARBA00023136"/>
    </source>
</evidence>
<dbReference type="Proteomes" id="UP000696485">
    <property type="component" value="Unassembled WGS sequence"/>
</dbReference>
<reference evidence="9" key="1">
    <citation type="journal article" date="2020" name="Fungal Divers.">
        <title>Resolving the Mortierellaceae phylogeny through synthesis of multi-gene phylogenetics and phylogenomics.</title>
        <authorList>
            <person name="Vandepol N."/>
            <person name="Liber J."/>
            <person name="Desiro A."/>
            <person name="Na H."/>
            <person name="Kennedy M."/>
            <person name="Barry K."/>
            <person name="Grigoriev I.V."/>
            <person name="Miller A.N."/>
            <person name="O'Donnell K."/>
            <person name="Stajich J.E."/>
            <person name="Bonito G."/>
        </authorList>
    </citation>
    <scope>NUCLEOTIDE SEQUENCE</scope>
    <source>
        <strain evidence="9">NVP1</strain>
    </source>
</reference>
<proteinExistence type="inferred from homology"/>
<evidence type="ECO:0000313" key="9">
    <source>
        <dbReference type="EMBL" id="KAF9330468.1"/>
    </source>
</evidence>
<dbReference type="InterPro" id="IPR004813">
    <property type="entry name" value="OPT"/>
</dbReference>
<feature type="transmembrane region" description="Helical" evidence="8">
    <location>
        <begin position="35"/>
        <end position="55"/>
    </location>
</feature>
<feature type="transmembrane region" description="Helical" evidence="8">
    <location>
        <begin position="304"/>
        <end position="325"/>
    </location>
</feature>
<dbReference type="NCBIfam" id="TIGR00728">
    <property type="entry name" value="OPT_sfam"/>
    <property type="match status" value="1"/>
</dbReference>